<reference evidence="1" key="3">
    <citation type="submission" date="2015-02" db="UniProtKB">
        <authorList>
            <consortium name="EnsemblProtists"/>
        </authorList>
    </citation>
    <scope>IDENTIFICATION</scope>
    <source>
        <strain evidence="1">DAOM BR144</strain>
    </source>
</reference>
<reference evidence="2" key="2">
    <citation type="submission" date="2010-04" db="EMBL/GenBank/DDBJ databases">
        <authorList>
            <person name="Buell R."/>
            <person name="Hamilton J."/>
            <person name="Hostetler J."/>
        </authorList>
    </citation>
    <scope>NUCLEOTIDE SEQUENCE [LARGE SCALE GENOMIC DNA]</scope>
    <source>
        <strain evidence="2">DAOM:BR144</strain>
    </source>
</reference>
<dbReference type="EnsemblProtists" id="PYU1_T006753">
    <property type="protein sequence ID" value="PYU1_T006753"/>
    <property type="gene ID" value="PYU1_G006740"/>
</dbReference>
<dbReference type="HOGENOM" id="CLU_2140051_0_0_1"/>
<organism evidence="1 2">
    <name type="scientific">Globisporangium ultimum (strain ATCC 200006 / CBS 805.95 / DAOM BR144)</name>
    <name type="common">Pythium ultimum</name>
    <dbReference type="NCBI Taxonomy" id="431595"/>
    <lineage>
        <taxon>Eukaryota</taxon>
        <taxon>Sar</taxon>
        <taxon>Stramenopiles</taxon>
        <taxon>Oomycota</taxon>
        <taxon>Peronosporomycetes</taxon>
        <taxon>Pythiales</taxon>
        <taxon>Pythiaceae</taxon>
        <taxon>Globisporangium</taxon>
    </lineage>
</organism>
<proteinExistence type="predicted"/>
<reference evidence="2" key="1">
    <citation type="journal article" date="2010" name="Genome Biol.">
        <title>Genome sequence of the necrotrophic plant pathogen Pythium ultimum reveals original pathogenicity mechanisms and effector repertoire.</title>
        <authorList>
            <person name="Levesque C.A."/>
            <person name="Brouwer H."/>
            <person name="Cano L."/>
            <person name="Hamilton J.P."/>
            <person name="Holt C."/>
            <person name="Huitema E."/>
            <person name="Raffaele S."/>
            <person name="Robideau G.P."/>
            <person name="Thines M."/>
            <person name="Win J."/>
            <person name="Zerillo M.M."/>
            <person name="Beakes G.W."/>
            <person name="Boore J.L."/>
            <person name="Busam D."/>
            <person name="Dumas B."/>
            <person name="Ferriera S."/>
            <person name="Fuerstenberg S.I."/>
            <person name="Gachon C.M."/>
            <person name="Gaulin E."/>
            <person name="Govers F."/>
            <person name="Grenville-Briggs L."/>
            <person name="Horner N."/>
            <person name="Hostetler J."/>
            <person name="Jiang R.H."/>
            <person name="Johnson J."/>
            <person name="Krajaejun T."/>
            <person name="Lin H."/>
            <person name="Meijer H.J."/>
            <person name="Moore B."/>
            <person name="Morris P."/>
            <person name="Phuntmart V."/>
            <person name="Puiu D."/>
            <person name="Shetty J."/>
            <person name="Stajich J.E."/>
            <person name="Tripathy S."/>
            <person name="Wawra S."/>
            <person name="van West P."/>
            <person name="Whitty B.R."/>
            <person name="Coutinho P.M."/>
            <person name="Henrissat B."/>
            <person name="Martin F."/>
            <person name="Thomas P.D."/>
            <person name="Tyler B.M."/>
            <person name="De Vries R.P."/>
            <person name="Kamoun S."/>
            <person name="Yandell M."/>
            <person name="Tisserat N."/>
            <person name="Buell C.R."/>
        </authorList>
    </citation>
    <scope>NUCLEOTIDE SEQUENCE</scope>
    <source>
        <strain evidence="2">DAOM:BR144</strain>
    </source>
</reference>
<protein>
    <submittedName>
        <fullName evidence="1">Uncharacterized protein</fullName>
    </submittedName>
</protein>
<dbReference type="AlphaFoldDB" id="K3WP61"/>
<keyword evidence="2" id="KW-1185">Reference proteome</keyword>
<sequence>RAVESNLHYRRSATRTRVARKGSARGAACGRELCDGDPDVRRAAAGCGAEHVARSGGHSRATAAAVGGDRFDPAVTWDHAASASVVFVARVGAFRLFFVFFCSSIACSSRDQM</sequence>
<dbReference type="VEuPathDB" id="FungiDB:PYU1_G006740"/>
<name>K3WP61_GLOUD</name>
<dbReference type="EMBL" id="GL376635">
    <property type="status" value="NOT_ANNOTATED_CDS"/>
    <property type="molecule type" value="Genomic_DNA"/>
</dbReference>
<evidence type="ECO:0000313" key="2">
    <source>
        <dbReference type="Proteomes" id="UP000019132"/>
    </source>
</evidence>
<evidence type="ECO:0000313" key="1">
    <source>
        <dbReference type="EnsemblProtists" id="PYU1_T006753"/>
    </source>
</evidence>
<dbReference type="Proteomes" id="UP000019132">
    <property type="component" value="Unassembled WGS sequence"/>
</dbReference>
<accession>K3WP61</accession>
<dbReference type="InParanoid" id="K3WP61"/>